<proteinExistence type="predicted"/>
<evidence type="ECO:0000313" key="3">
    <source>
        <dbReference type="EMBL" id="XCO75988.1"/>
    </source>
</evidence>
<gene>
    <name evidence="3" type="ORF">ABU614_04115</name>
</gene>
<sequence>MHSPGKDRHDRLVAGAIVVIVHALLAWTAHKLLRHAPPIATAVDTQLYWIVRAPPPAPPTPARNEPRRPQAPARRSTAAASAIVPPASGPIDPFPAPAVPAAASAPASGLSADFVDQARRQADRGLSFAARDPFARAAPALPGAGVERFRMAAPRSPQSVLRSLGRLFGGGDPAAPCRELNRQIEEMAQDGDSPALQEAYASQQRWCR</sequence>
<feature type="transmembrane region" description="Helical" evidence="2">
    <location>
        <begin position="12"/>
        <end position="29"/>
    </location>
</feature>
<evidence type="ECO:0000256" key="1">
    <source>
        <dbReference type="SAM" id="MobiDB-lite"/>
    </source>
</evidence>
<feature type="compositionally biased region" description="Low complexity" evidence="1">
    <location>
        <begin position="70"/>
        <end position="82"/>
    </location>
</feature>
<name>A0AAU8MWJ1_9GAMM</name>
<reference evidence="3" key="1">
    <citation type="submission" date="2024-06" db="EMBL/GenBank/DDBJ databases">
        <authorList>
            <person name="Li S."/>
        </authorList>
    </citation>
    <scope>NUCLEOTIDE SEQUENCE</scope>
    <source>
        <strain evidence="3">SR10</strain>
    </source>
</reference>
<feature type="region of interest" description="Disordered" evidence="1">
    <location>
        <begin position="188"/>
        <end position="208"/>
    </location>
</feature>
<feature type="region of interest" description="Disordered" evidence="1">
    <location>
        <begin position="54"/>
        <end position="91"/>
    </location>
</feature>
<dbReference type="EMBL" id="CP159925">
    <property type="protein sequence ID" value="XCO75988.1"/>
    <property type="molecule type" value="Genomic_DNA"/>
</dbReference>
<dbReference type="RefSeq" id="WP_363799336.1">
    <property type="nucleotide sequence ID" value="NZ_CP159925.1"/>
</dbReference>
<evidence type="ECO:0000256" key="2">
    <source>
        <dbReference type="SAM" id="Phobius"/>
    </source>
</evidence>
<keyword evidence="2" id="KW-0812">Transmembrane</keyword>
<keyword evidence="2" id="KW-0472">Membrane</keyword>
<accession>A0AAU8MWJ1</accession>
<keyword evidence="2" id="KW-1133">Transmembrane helix</keyword>
<protein>
    <submittedName>
        <fullName evidence="3">Uncharacterized protein</fullName>
    </submittedName>
</protein>
<organism evidence="3">
    <name type="scientific">Lysobacter firmicutimachus</name>
    <dbReference type="NCBI Taxonomy" id="1792846"/>
    <lineage>
        <taxon>Bacteria</taxon>
        <taxon>Pseudomonadati</taxon>
        <taxon>Pseudomonadota</taxon>
        <taxon>Gammaproteobacteria</taxon>
        <taxon>Lysobacterales</taxon>
        <taxon>Lysobacteraceae</taxon>
        <taxon>Lysobacter</taxon>
    </lineage>
</organism>
<dbReference type="AlphaFoldDB" id="A0AAU8MWJ1"/>